<dbReference type="SUPFAM" id="SSF140741">
    <property type="entry name" value="RUN domain-like"/>
    <property type="match status" value="1"/>
</dbReference>
<dbReference type="Proteomes" id="UP000001307">
    <property type="component" value="Unassembled WGS sequence"/>
</dbReference>
<sequence>MFRHRTALDELARLDAFHSFLRSELTREVRHAVKAVQKEAAVSDGFSSNQFQIEVADNDYSRELLSLVEACIVHGMNKKYVRKNRSAGRETAQVNLWALMEKLLSKADIKTLTSENRQLKTKTGLARAAIRHEISTRSRHLMKNALMLDKELLNKHYETYALLRDPDNAEIFKNSLQGLERLKFNFTTNSPILDTWSRHTLELCAIVAPQHQKKSNKSSRAKVDNQESLTATVSSSGVPDNNDFDETASMMSSVVTESICSTMTDFAADEGVEVFRSKMSRRRRRAQKRNPVISTGSYDNQDFDDVISVISDARETTKSSEPTCELSELEESLGNDWKERTEADQAIKSGEIQALYSEKPRKESSPLTKVPEVERKQYAKIVFTEQDFTPVREAPFLGEALYEPLTTCTGPSEEKDVQSEIANSEEDEKTEKNDAEMSDTESQCDLNALEENPSSGVEVETIPTAFIEATVESDIESSEKEMAKTAENAMEEPLSSNEKTFAAMFSKEMTERVFFELVV</sequence>
<evidence type="ECO:0000259" key="2">
    <source>
        <dbReference type="PROSITE" id="PS50826"/>
    </source>
</evidence>
<dbReference type="PROSITE" id="PS50826">
    <property type="entry name" value="RUN"/>
    <property type="match status" value="1"/>
</dbReference>
<dbReference type="SMART" id="SM00593">
    <property type="entry name" value="RUN"/>
    <property type="match status" value="1"/>
</dbReference>
<keyword evidence="4" id="KW-1185">Reference proteome</keyword>
<feature type="domain" description="RUN" evidence="2">
    <location>
        <begin position="55"/>
        <end position="191"/>
    </location>
</feature>
<accession>E4Y1S4</accession>
<dbReference type="OrthoDB" id="93876at2759"/>
<dbReference type="InterPro" id="IPR004012">
    <property type="entry name" value="Run_dom"/>
</dbReference>
<feature type="region of interest" description="Disordered" evidence="1">
    <location>
        <begin position="406"/>
        <end position="460"/>
    </location>
</feature>
<feature type="region of interest" description="Disordered" evidence="1">
    <location>
        <begin position="212"/>
        <end position="245"/>
    </location>
</feature>
<feature type="region of interest" description="Disordered" evidence="1">
    <location>
        <begin position="316"/>
        <end position="337"/>
    </location>
</feature>
<dbReference type="AlphaFoldDB" id="E4Y1S4"/>
<evidence type="ECO:0000313" key="4">
    <source>
        <dbReference type="Proteomes" id="UP000001307"/>
    </source>
</evidence>
<gene>
    <name evidence="3" type="ORF">GSOID_T00014139001</name>
</gene>
<protein>
    <recommendedName>
        <fullName evidence="2">RUN domain-containing protein</fullName>
    </recommendedName>
</protein>
<feature type="compositionally biased region" description="Polar residues" evidence="1">
    <location>
        <begin position="226"/>
        <end position="239"/>
    </location>
</feature>
<dbReference type="InterPro" id="IPR037213">
    <property type="entry name" value="Run_dom_sf"/>
</dbReference>
<organism evidence="3">
    <name type="scientific">Oikopleura dioica</name>
    <name type="common">Tunicate</name>
    <dbReference type="NCBI Taxonomy" id="34765"/>
    <lineage>
        <taxon>Eukaryota</taxon>
        <taxon>Metazoa</taxon>
        <taxon>Chordata</taxon>
        <taxon>Tunicata</taxon>
        <taxon>Appendicularia</taxon>
        <taxon>Copelata</taxon>
        <taxon>Oikopleuridae</taxon>
        <taxon>Oikopleura</taxon>
    </lineage>
</organism>
<proteinExistence type="predicted"/>
<feature type="region of interest" description="Disordered" evidence="1">
    <location>
        <begin position="473"/>
        <end position="495"/>
    </location>
</feature>
<name>E4Y1S4_OIKDI</name>
<reference evidence="3" key="1">
    <citation type="journal article" date="2010" name="Science">
        <title>Plasticity of animal genome architecture unmasked by rapid evolution of a pelagic tunicate.</title>
        <authorList>
            <person name="Denoeud F."/>
            <person name="Henriet S."/>
            <person name="Mungpakdee S."/>
            <person name="Aury J.M."/>
            <person name="Da Silva C."/>
            <person name="Brinkmann H."/>
            <person name="Mikhaleva J."/>
            <person name="Olsen L.C."/>
            <person name="Jubin C."/>
            <person name="Canestro C."/>
            <person name="Bouquet J.M."/>
            <person name="Danks G."/>
            <person name="Poulain J."/>
            <person name="Campsteijn C."/>
            <person name="Adamski M."/>
            <person name="Cross I."/>
            <person name="Yadetie F."/>
            <person name="Muffato M."/>
            <person name="Louis A."/>
            <person name="Butcher S."/>
            <person name="Tsagkogeorga G."/>
            <person name="Konrad A."/>
            <person name="Singh S."/>
            <person name="Jensen M.F."/>
            <person name="Cong E.H."/>
            <person name="Eikeseth-Otteraa H."/>
            <person name="Noel B."/>
            <person name="Anthouard V."/>
            <person name="Porcel B.M."/>
            <person name="Kachouri-Lafond R."/>
            <person name="Nishino A."/>
            <person name="Ugolini M."/>
            <person name="Chourrout P."/>
            <person name="Nishida H."/>
            <person name="Aasland R."/>
            <person name="Huzurbazar S."/>
            <person name="Westhof E."/>
            <person name="Delsuc F."/>
            <person name="Lehrach H."/>
            <person name="Reinhardt R."/>
            <person name="Weissenbach J."/>
            <person name="Roy S.W."/>
            <person name="Artiguenave F."/>
            <person name="Postlethwait J.H."/>
            <person name="Manak J.R."/>
            <person name="Thompson E.M."/>
            <person name="Jaillon O."/>
            <person name="Du Pasquier L."/>
            <person name="Boudinot P."/>
            <person name="Liberles D.A."/>
            <person name="Volff J.N."/>
            <person name="Philippe H."/>
            <person name="Lenhard B."/>
            <person name="Roest Crollius H."/>
            <person name="Wincker P."/>
            <person name="Chourrout D."/>
        </authorList>
    </citation>
    <scope>NUCLEOTIDE SEQUENCE [LARGE SCALE GENOMIC DNA]</scope>
</reference>
<dbReference type="InParanoid" id="E4Y1S4"/>
<evidence type="ECO:0000256" key="1">
    <source>
        <dbReference type="SAM" id="MobiDB-lite"/>
    </source>
</evidence>
<evidence type="ECO:0000313" key="3">
    <source>
        <dbReference type="EMBL" id="CBY15818.1"/>
    </source>
</evidence>
<dbReference type="EMBL" id="FN653681">
    <property type="protein sequence ID" value="CBY15818.1"/>
    <property type="molecule type" value="Genomic_DNA"/>
</dbReference>
<dbReference type="Pfam" id="PF02759">
    <property type="entry name" value="RUN"/>
    <property type="match status" value="1"/>
</dbReference>
<dbReference type="Gene3D" id="1.20.58.900">
    <property type="match status" value="1"/>
</dbReference>